<feature type="transmembrane region" description="Helical" evidence="5">
    <location>
        <begin position="211"/>
        <end position="228"/>
    </location>
</feature>
<feature type="transmembrane region" description="Helical" evidence="5">
    <location>
        <begin position="351"/>
        <end position="370"/>
    </location>
</feature>
<accession>A0A6L9MEZ4</accession>
<evidence type="ECO:0000256" key="3">
    <source>
        <dbReference type="ARBA" id="ARBA00022989"/>
    </source>
</evidence>
<feature type="transmembrane region" description="Helical" evidence="5">
    <location>
        <begin position="139"/>
        <end position="164"/>
    </location>
</feature>
<name>A0A6L9MEZ4_9HYPH</name>
<dbReference type="InterPro" id="IPR007016">
    <property type="entry name" value="O-antigen_ligase-rel_domated"/>
</dbReference>
<organism evidence="7 8">
    <name type="scientific">Aurantimonas aggregata</name>
    <dbReference type="NCBI Taxonomy" id="2047720"/>
    <lineage>
        <taxon>Bacteria</taxon>
        <taxon>Pseudomonadati</taxon>
        <taxon>Pseudomonadota</taxon>
        <taxon>Alphaproteobacteria</taxon>
        <taxon>Hyphomicrobiales</taxon>
        <taxon>Aurantimonadaceae</taxon>
        <taxon>Aurantimonas</taxon>
    </lineage>
</organism>
<feature type="transmembrane region" description="Helical" evidence="5">
    <location>
        <begin position="184"/>
        <end position="204"/>
    </location>
</feature>
<feature type="transmembrane region" description="Helical" evidence="5">
    <location>
        <begin position="113"/>
        <end position="132"/>
    </location>
</feature>
<dbReference type="Proteomes" id="UP000476332">
    <property type="component" value="Unassembled WGS sequence"/>
</dbReference>
<dbReference type="PANTHER" id="PTHR37422:SF21">
    <property type="entry name" value="EXOQ-LIKE PROTEIN"/>
    <property type="match status" value="1"/>
</dbReference>
<feature type="domain" description="O-antigen ligase-related" evidence="6">
    <location>
        <begin position="217"/>
        <end position="362"/>
    </location>
</feature>
<feature type="transmembrane region" description="Helical" evidence="5">
    <location>
        <begin position="390"/>
        <end position="409"/>
    </location>
</feature>
<keyword evidence="7" id="KW-0436">Ligase</keyword>
<keyword evidence="8" id="KW-1185">Reference proteome</keyword>
<dbReference type="InterPro" id="IPR051533">
    <property type="entry name" value="WaaL-like"/>
</dbReference>
<evidence type="ECO:0000256" key="1">
    <source>
        <dbReference type="ARBA" id="ARBA00004141"/>
    </source>
</evidence>
<feature type="transmembrane region" description="Helical" evidence="5">
    <location>
        <begin position="25"/>
        <end position="46"/>
    </location>
</feature>
<dbReference type="EMBL" id="JAAAMJ010000002">
    <property type="protein sequence ID" value="NDV86150.1"/>
    <property type="molecule type" value="Genomic_DNA"/>
</dbReference>
<proteinExistence type="predicted"/>
<dbReference type="RefSeq" id="WP_163042890.1">
    <property type="nucleotide sequence ID" value="NZ_JAAAMJ010000002.1"/>
</dbReference>
<gene>
    <name evidence="7" type="ORF">GTW51_05480</name>
</gene>
<evidence type="ECO:0000313" key="7">
    <source>
        <dbReference type="EMBL" id="NDV86150.1"/>
    </source>
</evidence>
<comment type="subcellular location">
    <subcellularLocation>
        <location evidence="1">Membrane</location>
        <topology evidence="1">Multi-pass membrane protein</topology>
    </subcellularLocation>
</comment>
<sequence length="436" mass="46736">MSNIAVPTRTDPAGRRTAGAWLVDATRLALGAGLLTLLLTTFSPFAVSFEGSRDAGDIVNQVGYSALAAAALAGHLLFTDKSVALSLLRPAWLMMAAWLVVSALFAYSPQNALRTAAFTILAMIAVTGALSLPRDARAFRICLTIAALVVLGLSYVGIIAMPGVAIHDGGGTEPQHAGLWRGIYSHKNVAGAVMGALFFCGLYLFRSGQRWSGLLIAGLSVLFVINTGSKTATALLPAVACLVIGLRLFGGRLLPAMAVGAVVTAMALLTLGTVLSPTLDSILQAVLPGTTFTGRTDIWRFALELFDGHGWTGFGLNSFWQTNVVYGAERNFELAWDTRASPNGHNGFLDMALSTGWPGLCLAVLVLVLLPLRDYVRIGNRPEDQRLADMFLMILAFLLLNSFLESFLFERANPIWMILWMAVAGLRLLSCHRLQR</sequence>
<comment type="caution">
    <text evidence="7">The sequence shown here is derived from an EMBL/GenBank/DDBJ whole genome shotgun (WGS) entry which is preliminary data.</text>
</comment>
<feature type="transmembrane region" description="Helical" evidence="5">
    <location>
        <begin position="58"/>
        <end position="78"/>
    </location>
</feature>
<dbReference type="AlphaFoldDB" id="A0A6L9MEZ4"/>
<evidence type="ECO:0000256" key="2">
    <source>
        <dbReference type="ARBA" id="ARBA00022692"/>
    </source>
</evidence>
<evidence type="ECO:0000259" key="6">
    <source>
        <dbReference type="Pfam" id="PF04932"/>
    </source>
</evidence>
<protein>
    <submittedName>
        <fullName evidence="7">O-antigen ligase family protein</fullName>
    </submittedName>
</protein>
<feature type="transmembrane region" description="Helical" evidence="5">
    <location>
        <begin position="257"/>
        <end position="279"/>
    </location>
</feature>
<dbReference type="GO" id="GO:0016874">
    <property type="term" value="F:ligase activity"/>
    <property type="evidence" value="ECO:0007669"/>
    <property type="project" value="UniProtKB-KW"/>
</dbReference>
<evidence type="ECO:0000313" key="8">
    <source>
        <dbReference type="Proteomes" id="UP000476332"/>
    </source>
</evidence>
<dbReference type="GO" id="GO:0016020">
    <property type="term" value="C:membrane"/>
    <property type="evidence" value="ECO:0007669"/>
    <property type="project" value="UniProtKB-SubCell"/>
</dbReference>
<feature type="transmembrane region" description="Helical" evidence="5">
    <location>
        <begin position="90"/>
        <end position="107"/>
    </location>
</feature>
<keyword evidence="2 5" id="KW-0812">Transmembrane</keyword>
<keyword evidence="3 5" id="KW-1133">Transmembrane helix</keyword>
<reference evidence="7 8" key="1">
    <citation type="submission" date="2020-01" db="EMBL/GenBank/DDBJ databases">
        <title>Genomes of bacteria type strains.</title>
        <authorList>
            <person name="Chen J."/>
            <person name="Zhu S."/>
            <person name="Chen J."/>
        </authorList>
    </citation>
    <scope>NUCLEOTIDE SEQUENCE [LARGE SCALE GENOMIC DNA]</scope>
    <source>
        <strain evidence="7 8">KCTC 52919</strain>
    </source>
</reference>
<evidence type="ECO:0000256" key="4">
    <source>
        <dbReference type="ARBA" id="ARBA00023136"/>
    </source>
</evidence>
<keyword evidence="4 5" id="KW-0472">Membrane</keyword>
<feature type="transmembrane region" description="Helical" evidence="5">
    <location>
        <begin position="234"/>
        <end position="250"/>
    </location>
</feature>
<dbReference type="PANTHER" id="PTHR37422">
    <property type="entry name" value="TEICHURONIC ACID BIOSYNTHESIS PROTEIN TUAE"/>
    <property type="match status" value="1"/>
</dbReference>
<dbReference type="Pfam" id="PF04932">
    <property type="entry name" value="Wzy_C"/>
    <property type="match status" value="1"/>
</dbReference>
<evidence type="ECO:0000256" key="5">
    <source>
        <dbReference type="SAM" id="Phobius"/>
    </source>
</evidence>
<feature type="transmembrane region" description="Helical" evidence="5">
    <location>
        <begin position="415"/>
        <end position="434"/>
    </location>
</feature>